<evidence type="ECO:0000313" key="2">
    <source>
        <dbReference type="EMBL" id="GAG33875.1"/>
    </source>
</evidence>
<comment type="caution">
    <text evidence="2">The sequence shown here is derived from an EMBL/GenBank/DDBJ whole genome shotgun (WGS) entry which is preliminary data.</text>
</comment>
<proteinExistence type="predicted"/>
<reference evidence="2" key="1">
    <citation type="journal article" date="2014" name="Front. Microbiol.">
        <title>High frequency of phylogenetically diverse reductive dehalogenase-homologous genes in deep subseafloor sedimentary metagenomes.</title>
        <authorList>
            <person name="Kawai M."/>
            <person name="Futagami T."/>
            <person name="Toyoda A."/>
            <person name="Takaki Y."/>
            <person name="Nishi S."/>
            <person name="Hori S."/>
            <person name="Arai W."/>
            <person name="Tsubouchi T."/>
            <person name="Morono Y."/>
            <person name="Uchiyama I."/>
            <person name="Ito T."/>
            <person name="Fujiyama A."/>
            <person name="Inagaki F."/>
            <person name="Takami H."/>
        </authorList>
    </citation>
    <scope>NUCLEOTIDE SEQUENCE</scope>
    <source>
        <strain evidence="2">Expedition CK06-06</strain>
    </source>
</reference>
<name>X0WT96_9ZZZZ</name>
<organism evidence="2">
    <name type="scientific">marine sediment metagenome</name>
    <dbReference type="NCBI Taxonomy" id="412755"/>
    <lineage>
        <taxon>unclassified sequences</taxon>
        <taxon>metagenomes</taxon>
        <taxon>ecological metagenomes</taxon>
    </lineage>
</organism>
<feature type="transmembrane region" description="Helical" evidence="1">
    <location>
        <begin position="20"/>
        <end position="42"/>
    </location>
</feature>
<keyword evidence="1" id="KW-0472">Membrane</keyword>
<accession>X0WT96</accession>
<dbReference type="EMBL" id="BARS01041588">
    <property type="protein sequence ID" value="GAG33875.1"/>
    <property type="molecule type" value="Genomic_DNA"/>
</dbReference>
<feature type="transmembrane region" description="Helical" evidence="1">
    <location>
        <begin position="54"/>
        <end position="71"/>
    </location>
</feature>
<evidence type="ECO:0000256" key="1">
    <source>
        <dbReference type="SAM" id="Phobius"/>
    </source>
</evidence>
<keyword evidence="1" id="KW-0812">Transmembrane</keyword>
<protein>
    <submittedName>
        <fullName evidence="2">Uncharacterized protein</fullName>
    </submittedName>
</protein>
<feature type="transmembrane region" description="Helical" evidence="1">
    <location>
        <begin position="77"/>
        <end position="98"/>
    </location>
</feature>
<keyword evidence="1" id="KW-1133">Transmembrane helix</keyword>
<gene>
    <name evidence="2" type="ORF">S01H1_63231</name>
</gene>
<sequence length="119" mass="13374">MWVHDYRPDIRAVVGEVEVPPVQTIIVGVLFFGVTIGVVLYSNARLRQQNRGKLSFLAAFTNSALLLFFFAVRDLLILDWLIFVTIQLSNLAPPIVYLTAKAIQMICFGHSLPLQENSL</sequence>
<dbReference type="AlphaFoldDB" id="X0WT96"/>